<evidence type="ECO:0008006" key="4">
    <source>
        <dbReference type="Google" id="ProtNLM"/>
    </source>
</evidence>
<reference evidence="2" key="1">
    <citation type="submission" date="2011-01" db="EMBL/GenBank/DDBJ databases">
        <authorList>
            <person name="Muzny D."/>
            <person name="Qin X."/>
            <person name="Buhay C."/>
            <person name="Dugan-Rocha S."/>
            <person name="Ding Y."/>
            <person name="Chen G."/>
            <person name="Hawes A."/>
            <person name="Holder M."/>
            <person name="Jhangiani S."/>
            <person name="Johnson A."/>
            <person name="Khan Z."/>
            <person name="Li Z."/>
            <person name="Liu W."/>
            <person name="Liu X."/>
            <person name="Perez L."/>
            <person name="Shen H."/>
            <person name="Wang Q."/>
            <person name="Watt J."/>
            <person name="Xi L."/>
            <person name="Xin Y."/>
            <person name="Zhou J."/>
            <person name="Deng J."/>
            <person name="Jiang H."/>
            <person name="Liu Y."/>
            <person name="Qu J."/>
            <person name="Song X.-Z."/>
            <person name="Zhang L."/>
            <person name="Villasana D."/>
            <person name="Johnson A."/>
            <person name="Liu J."/>
            <person name="Liyanage D."/>
            <person name="Lorensuhewa L."/>
            <person name="Robinson T."/>
            <person name="Song A."/>
            <person name="Song B.-B."/>
            <person name="Dinh H."/>
            <person name="Thornton R."/>
            <person name="Coyle M."/>
            <person name="Francisco L."/>
            <person name="Jackson L."/>
            <person name="Javaid M."/>
            <person name="Korchina V."/>
            <person name="Kovar C."/>
            <person name="Mata R."/>
            <person name="Mathew T."/>
            <person name="Ngo R."/>
            <person name="Nguyen L."/>
            <person name="Nguyen N."/>
            <person name="Okwuonu G."/>
            <person name="Ongeri F."/>
            <person name="Pham C."/>
            <person name="Simmons D."/>
            <person name="Wilczek-Boney K."/>
            <person name="Hale W."/>
            <person name="Jakkamsetti A."/>
            <person name="Pham P."/>
            <person name="Ruth R."/>
            <person name="San Lucas F."/>
            <person name="Warren J."/>
            <person name="Zhang J."/>
            <person name="Zhao Z."/>
            <person name="Zhou C."/>
            <person name="Zhu D."/>
            <person name="Lee S."/>
            <person name="Bess C."/>
            <person name="Blankenburg K."/>
            <person name="Forbes L."/>
            <person name="Fu Q."/>
            <person name="Gubbala S."/>
            <person name="Hirani K."/>
            <person name="Jayaseelan J.C."/>
            <person name="Lara F."/>
            <person name="Munidasa M."/>
            <person name="Palculict T."/>
            <person name="Patil S."/>
            <person name="Pu L.-L."/>
            <person name="Saada N."/>
            <person name="Tang L."/>
            <person name="Weissenberger G."/>
            <person name="Zhu Y."/>
            <person name="Hemphill L."/>
            <person name="Shang Y."/>
            <person name="Youmans B."/>
            <person name="Ayvaz T."/>
            <person name="Ross M."/>
            <person name="Santibanez J."/>
            <person name="Aqrawi P."/>
            <person name="Gross S."/>
            <person name="Joshi V."/>
            <person name="Fowler G."/>
            <person name="Nazareth L."/>
            <person name="Reid J."/>
            <person name="Worley K."/>
            <person name="Petrosino J."/>
            <person name="Highlander S."/>
            <person name="Gibbs R."/>
        </authorList>
    </citation>
    <scope>NUCLEOTIDE SEQUENCE [LARGE SCALE GENOMIC DNA]</scope>
    <source>
        <strain evidence="2">ATCC 33269</strain>
    </source>
</reference>
<dbReference type="EMBL" id="AEPE02000002">
    <property type="protein sequence ID" value="EFZ38205.1"/>
    <property type="molecule type" value="Genomic_DNA"/>
</dbReference>
<name>E7RN74_9BACT</name>
<organism evidence="2 3">
    <name type="scientific">Hoylesella oralis ATCC 33269</name>
    <dbReference type="NCBI Taxonomy" id="873533"/>
    <lineage>
        <taxon>Bacteria</taxon>
        <taxon>Pseudomonadati</taxon>
        <taxon>Bacteroidota</taxon>
        <taxon>Bacteroidia</taxon>
        <taxon>Bacteroidales</taxon>
        <taxon>Prevotellaceae</taxon>
        <taxon>Hoylesella</taxon>
    </lineage>
</organism>
<dbReference type="AlphaFoldDB" id="E7RN74"/>
<evidence type="ECO:0000313" key="2">
    <source>
        <dbReference type="EMBL" id="EFZ38205.1"/>
    </source>
</evidence>
<evidence type="ECO:0000256" key="1">
    <source>
        <dbReference type="SAM" id="Phobius"/>
    </source>
</evidence>
<dbReference type="eggNOG" id="COG1413">
    <property type="taxonomic scope" value="Bacteria"/>
</dbReference>
<proteinExistence type="predicted"/>
<gene>
    <name evidence="2" type="ORF">HMPREF0663_10574</name>
</gene>
<accession>E7RN74</accession>
<protein>
    <recommendedName>
        <fullName evidence="4">Pyruvate ferredoxin oxidoreductase</fullName>
    </recommendedName>
</protein>
<comment type="caution">
    <text evidence="2">The sequence shown here is derived from an EMBL/GenBank/DDBJ whole genome shotgun (WGS) entry which is preliminary data.</text>
</comment>
<feature type="transmembrane region" description="Helical" evidence="1">
    <location>
        <begin position="88"/>
        <end position="108"/>
    </location>
</feature>
<keyword evidence="1" id="KW-1133">Transmembrane helix</keyword>
<dbReference type="RefSeq" id="WP_004369284.1">
    <property type="nucleotide sequence ID" value="NZ_GL833119.1"/>
</dbReference>
<dbReference type="HOGENOM" id="CLU_133233_0_0_10"/>
<sequence>MDYKYIKQLLERYWKCETSLEEEEILRTFFSQKDIPSDMLEYRDLFVFAQQEHKNDDCLGDDFDEKILAVIEEPAPVKARTITMAQRLMPLFKAAAVVAIILTLGNAMQVPFNSAPTASGNVSEYGKTQHGASVAMGDSAVIDTLHHSSIEASEATSTAILK</sequence>
<keyword evidence="1" id="KW-0812">Transmembrane</keyword>
<evidence type="ECO:0000313" key="3">
    <source>
        <dbReference type="Proteomes" id="UP000005580"/>
    </source>
</evidence>
<dbReference type="Proteomes" id="UP000005580">
    <property type="component" value="Unassembled WGS sequence"/>
</dbReference>
<keyword evidence="3" id="KW-1185">Reference proteome</keyword>
<dbReference type="STRING" id="28134.SAMN05444288_0301"/>
<keyword evidence="1" id="KW-0472">Membrane</keyword>